<dbReference type="InterPro" id="IPR001564">
    <property type="entry name" value="Nucleoside_diP_kinase"/>
</dbReference>
<dbReference type="GeneID" id="117366580"/>
<dbReference type="GO" id="GO:0045839">
    <property type="term" value="P:negative regulation of mitotic nuclear division"/>
    <property type="evidence" value="ECO:0007669"/>
    <property type="project" value="TreeGrafter"/>
</dbReference>
<evidence type="ECO:0000256" key="9">
    <source>
        <dbReference type="ARBA" id="ARBA00023080"/>
    </source>
</evidence>
<evidence type="ECO:0000256" key="10">
    <source>
        <dbReference type="PROSITE-ProRule" id="PRU00706"/>
    </source>
</evidence>
<evidence type="ECO:0000313" key="15">
    <source>
        <dbReference type="Proteomes" id="UP000515159"/>
    </source>
</evidence>
<feature type="binding site" evidence="10">
    <location>
        <position position="49"/>
    </location>
    <ligand>
        <name>ATP</name>
        <dbReference type="ChEBI" id="CHEBI:30616"/>
    </ligand>
</feature>
<dbReference type="CTD" id="10201"/>
<dbReference type="GO" id="GO:0004550">
    <property type="term" value="F:nucleoside diphosphate kinase activity"/>
    <property type="evidence" value="ECO:0007669"/>
    <property type="project" value="UniProtKB-EC"/>
</dbReference>
<feature type="active site" description="Pros-phosphohistidine intermediate" evidence="10">
    <location>
        <position position="159"/>
    </location>
</feature>
<name>A0A6P8SB04_GEOSA</name>
<dbReference type="InterPro" id="IPR037994">
    <property type="entry name" value="NDPk6"/>
</dbReference>
<reference evidence="16" key="1">
    <citation type="submission" date="2025-08" db="UniProtKB">
        <authorList>
            <consortium name="RefSeq"/>
        </authorList>
    </citation>
    <scope>IDENTIFICATION</scope>
</reference>
<evidence type="ECO:0000259" key="14">
    <source>
        <dbReference type="SMART" id="SM00562"/>
    </source>
</evidence>
<keyword evidence="3 12" id="KW-0808">Transferase</keyword>
<dbReference type="SMART" id="SM00562">
    <property type="entry name" value="NDK"/>
    <property type="match status" value="1"/>
</dbReference>
<organism evidence="15 16">
    <name type="scientific">Geotrypetes seraphini</name>
    <name type="common">Gaboon caecilian</name>
    <name type="synonym">Caecilia seraphini</name>
    <dbReference type="NCBI Taxonomy" id="260995"/>
    <lineage>
        <taxon>Eukaryota</taxon>
        <taxon>Metazoa</taxon>
        <taxon>Chordata</taxon>
        <taxon>Craniata</taxon>
        <taxon>Vertebrata</taxon>
        <taxon>Euteleostomi</taxon>
        <taxon>Amphibia</taxon>
        <taxon>Gymnophiona</taxon>
        <taxon>Geotrypetes</taxon>
    </lineage>
</organism>
<keyword evidence="6 12" id="KW-0418">Kinase</keyword>
<dbReference type="PANTHER" id="PTHR46956:SF1">
    <property type="entry name" value="NUCLEOSIDE DIPHOSPHATE KINASE 6"/>
    <property type="match status" value="1"/>
</dbReference>
<feature type="compositionally biased region" description="Basic and acidic residues" evidence="13">
    <location>
        <begin position="15"/>
        <end position="26"/>
    </location>
</feature>
<dbReference type="InParanoid" id="A0A6P8SB04"/>
<evidence type="ECO:0000256" key="12">
    <source>
        <dbReference type="RuleBase" id="RU004013"/>
    </source>
</evidence>
<evidence type="ECO:0000313" key="16">
    <source>
        <dbReference type="RefSeq" id="XP_033813978.1"/>
    </source>
</evidence>
<dbReference type="EC" id="2.7.4.6" evidence="12"/>
<dbReference type="RefSeq" id="XP_033813978.1">
    <property type="nucleotide sequence ID" value="XM_033958087.1"/>
</dbReference>
<sequence>MSSLEKKGRACLSRGMRDGRTHERKPPSPLIMSQGNSARILQLTLAVIKPDAIAHPVIFKAVHEKILLNKFLIVRSKELSWRREDSQNFYREHSGRFFYQRLVEFMSSGPMRAYILAHEDAIQLWRSLMGPTKVYRARNTEPESIRGMYGLTDTRNTTHGSDSLESANREITFFFPEFCVSHWYQQDEPHFRMGAVSYDSERQIHAVHRT</sequence>
<dbReference type="Proteomes" id="UP000515159">
    <property type="component" value="Chromosome 9"/>
</dbReference>
<evidence type="ECO:0000256" key="3">
    <source>
        <dbReference type="ARBA" id="ARBA00022679"/>
    </source>
</evidence>
<dbReference type="FunFam" id="3.30.70.141:FF:000006">
    <property type="entry name" value="Nucleoside diphosphate kinase"/>
    <property type="match status" value="1"/>
</dbReference>
<evidence type="ECO:0000256" key="1">
    <source>
        <dbReference type="ARBA" id="ARBA00001946"/>
    </source>
</evidence>
<dbReference type="PROSITE" id="PS00469">
    <property type="entry name" value="NDPK"/>
    <property type="match status" value="1"/>
</dbReference>
<feature type="domain" description="Nucleoside diphosphate kinase-like" evidence="14">
    <location>
        <begin position="41"/>
        <end position="182"/>
    </location>
</feature>
<keyword evidence="9" id="KW-0546">Nucleotide metabolism</keyword>
<evidence type="ECO:0000256" key="5">
    <source>
        <dbReference type="ARBA" id="ARBA00022741"/>
    </source>
</evidence>
<dbReference type="FunCoup" id="A0A6P8SB04">
    <property type="interactions" value="2348"/>
</dbReference>
<dbReference type="OrthoDB" id="25346at2759"/>
<comment type="similarity">
    <text evidence="2 10 11">Belongs to the NDK family.</text>
</comment>
<comment type="catalytic activity">
    <reaction evidence="12">
        <text>a 2'-deoxyribonucleoside 5'-diphosphate + ATP = a 2'-deoxyribonucleoside 5'-triphosphate + ADP</text>
        <dbReference type="Rhea" id="RHEA:44640"/>
        <dbReference type="ChEBI" id="CHEBI:30616"/>
        <dbReference type="ChEBI" id="CHEBI:61560"/>
        <dbReference type="ChEBI" id="CHEBI:73316"/>
        <dbReference type="ChEBI" id="CHEBI:456216"/>
        <dbReference type="EC" id="2.7.4.6"/>
    </reaction>
</comment>
<dbReference type="GO" id="GO:0046872">
    <property type="term" value="F:metal ion binding"/>
    <property type="evidence" value="ECO:0007669"/>
    <property type="project" value="UniProtKB-KW"/>
</dbReference>
<dbReference type="SUPFAM" id="SSF54919">
    <property type="entry name" value="Nucleoside diphosphate kinase, NDK"/>
    <property type="match status" value="1"/>
</dbReference>
<keyword evidence="5 12" id="KW-0547">Nucleotide-binding</keyword>
<dbReference type="CDD" id="cd04414">
    <property type="entry name" value="NDPk6"/>
    <property type="match status" value="1"/>
</dbReference>
<dbReference type="GO" id="GO:0030308">
    <property type="term" value="P:negative regulation of cell growth"/>
    <property type="evidence" value="ECO:0007669"/>
    <property type="project" value="TreeGrafter"/>
</dbReference>
<comment type="cofactor">
    <cofactor evidence="1">
        <name>Mg(2+)</name>
        <dbReference type="ChEBI" id="CHEBI:18420"/>
    </cofactor>
</comment>
<proteinExistence type="inferred from homology"/>
<dbReference type="Pfam" id="PF00334">
    <property type="entry name" value="NDK"/>
    <property type="match status" value="1"/>
</dbReference>
<evidence type="ECO:0000256" key="13">
    <source>
        <dbReference type="SAM" id="MobiDB-lite"/>
    </source>
</evidence>
<keyword evidence="15" id="KW-1185">Reference proteome</keyword>
<dbReference type="InterPro" id="IPR036850">
    <property type="entry name" value="NDK-like_dom_sf"/>
</dbReference>
<dbReference type="PRINTS" id="PR01243">
    <property type="entry name" value="NUCDPKINASE"/>
</dbReference>
<dbReference type="InterPro" id="IPR023005">
    <property type="entry name" value="Nucleoside_diP_kinase_AS"/>
</dbReference>
<dbReference type="KEGG" id="gsh:117366580"/>
<dbReference type="PANTHER" id="PTHR46956">
    <property type="entry name" value="NUCLEOSIDE DIPHOSPHATE KINASE 6"/>
    <property type="match status" value="1"/>
</dbReference>
<dbReference type="GO" id="GO:0006228">
    <property type="term" value="P:UTP biosynthetic process"/>
    <property type="evidence" value="ECO:0007669"/>
    <property type="project" value="InterPro"/>
</dbReference>
<dbReference type="Gene3D" id="3.30.70.141">
    <property type="entry name" value="Nucleoside diphosphate kinase-like domain"/>
    <property type="match status" value="1"/>
</dbReference>
<evidence type="ECO:0000256" key="4">
    <source>
        <dbReference type="ARBA" id="ARBA00022723"/>
    </source>
</evidence>
<evidence type="ECO:0000256" key="2">
    <source>
        <dbReference type="ARBA" id="ARBA00008142"/>
    </source>
</evidence>
<feature type="binding site" evidence="10">
    <location>
        <position position="146"/>
    </location>
    <ligand>
        <name>ATP</name>
        <dbReference type="ChEBI" id="CHEBI:30616"/>
    </ligand>
</feature>
<evidence type="ECO:0000256" key="8">
    <source>
        <dbReference type="ARBA" id="ARBA00022842"/>
    </source>
</evidence>
<gene>
    <name evidence="16" type="primary">NME6</name>
</gene>
<keyword evidence="8" id="KW-0460">Magnesium</keyword>
<protein>
    <recommendedName>
        <fullName evidence="12">Nucleoside diphosphate kinase</fullName>
        <ecNumber evidence="12">2.7.4.6</ecNumber>
    </recommendedName>
</protein>
<feature type="binding site" evidence="10">
    <location>
        <position position="98"/>
    </location>
    <ligand>
        <name>ATP</name>
        <dbReference type="ChEBI" id="CHEBI:30616"/>
    </ligand>
</feature>
<dbReference type="PROSITE" id="PS51374">
    <property type="entry name" value="NDPK_LIKE"/>
    <property type="match status" value="1"/>
</dbReference>
<keyword evidence="4" id="KW-0479">Metal-binding</keyword>
<dbReference type="InterPro" id="IPR034907">
    <property type="entry name" value="NDK-like_dom"/>
</dbReference>
<dbReference type="GO" id="GO:0005524">
    <property type="term" value="F:ATP binding"/>
    <property type="evidence" value="ECO:0007669"/>
    <property type="project" value="UniProtKB-KW"/>
</dbReference>
<keyword evidence="7 12" id="KW-0067">ATP-binding</keyword>
<feature type="binding site" evidence="10">
    <location>
        <position position="126"/>
    </location>
    <ligand>
        <name>ATP</name>
        <dbReference type="ChEBI" id="CHEBI:30616"/>
    </ligand>
</feature>
<dbReference type="AlphaFoldDB" id="A0A6P8SB04"/>
<dbReference type="GO" id="GO:0006241">
    <property type="term" value="P:CTP biosynthetic process"/>
    <property type="evidence" value="ECO:0007669"/>
    <property type="project" value="InterPro"/>
</dbReference>
<evidence type="ECO:0000256" key="6">
    <source>
        <dbReference type="ARBA" id="ARBA00022777"/>
    </source>
</evidence>
<dbReference type="GO" id="GO:0005739">
    <property type="term" value="C:mitochondrion"/>
    <property type="evidence" value="ECO:0007669"/>
    <property type="project" value="TreeGrafter"/>
</dbReference>
<feature type="binding site" evidence="10">
    <location>
        <position position="132"/>
    </location>
    <ligand>
        <name>ATP</name>
        <dbReference type="ChEBI" id="CHEBI:30616"/>
    </ligand>
</feature>
<evidence type="ECO:0000256" key="7">
    <source>
        <dbReference type="ARBA" id="ARBA00022840"/>
    </source>
</evidence>
<accession>A0A6P8SB04</accession>
<feature type="region of interest" description="Disordered" evidence="13">
    <location>
        <begin position="1"/>
        <end position="31"/>
    </location>
</feature>
<dbReference type="GO" id="GO:0006183">
    <property type="term" value="P:GTP biosynthetic process"/>
    <property type="evidence" value="ECO:0007669"/>
    <property type="project" value="InterPro"/>
</dbReference>
<evidence type="ECO:0000256" key="11">
    <source>
        <dbReference type="RuleBase" id="RU004011"/>
    </source>
</evidence>
<feature type="binding site" evidence="10">
    <location>
        <position position="156"/>
    </location>
    <ligand>
        <name>ATP</name>
        <dbReference type="ChEBI" id="CHEBI:30616"/>
    </ligand>
</feature>